<dbReference type="EMBL" id="BDSP01000252">
    <property type="protein sequence ID" value="GAX26849.1"/>
    <property type="molecule type" value="Genomic_DNA"/>
</dbReference>
<protein>
    <submittedName>
        <fullName evidence="1">Uncharacterized protein</fullName>
    </submittedName>
</protein>
<comment type="caution">
    <text evidence="1">The sequence shown here is derived from an EMBL/GenBank/DDBJ whole genome shotgun (WGS) entry which is preliminary data.</text>
</comment>
<name>A0A1Z5KKP2_FISSO</name>
<dbReference type="Proteomes" id="UP000198406">
    <property type="component" value="Unassembled WGS sequence"/>
</dbReference>
<reference evidence="1 2" key="1">
    <citation type="journal article" date="2015" name="Plant Cell">
        <title>Oil accumulation by the oleaginous diatom Fistulifera solaris as revealed by the genome and transcriptome.</title>
        <authorList>
            <person name="Tanaka T."/>
            <person name="Maeda Y."/>
            <person name="Veluchamy A."/>
            <person name="Tanaka M."/>
            <person name="Abida H."/>
            <person name="Marechal E."/>
            <person name="Bowler C."/>
            <person name="Muto M."/>
            <person name="Sunaga Y."/>
            <person name="Tanaka M."/>
            <person name="Yoshino T."/>
            <person name="Taniguchi T."/>
            <person name="Fukuda Y."/>
            <person name="Nemoto M."/>
            <person name="Matsumoto M."/>
            <person name="Wong P.S."/>
            <person name="Aburatani S."/>
            <person name="Fujibuchi W."/>
        </authorList>
    </citation>
    <scope>NUCLEOTIDE SEQUENCE [LARGE SCALE GENOMIC DNA]</scope>
    <source>
        <strain evidence="1 2">JPCC DA0580</strain>
    </source>
</reference>
<evidence type="ECO:0000313" key="2">
    <source>
        <dbReference type="Proteomes" id="UP000198406"/>
    </source>
</evidence>
<proteinExistence type="predicted"/>
<organism evidence="1 2">
    <name type="scientific">Fistulifera solaris</name>
    <name type="common">Oleaginous diatom</name>
    <dbReference type="NCBI Taxonomy" id="1519565"/>
    <lineage>
        <taxon>Eukaryota</taxon>
        <taxon>Sar</taxon>
        <taxon>Stramenopiles</taxon>
        <taxon>Ochrophyta</taxon>
        <taxon>Bacillariophyta</taxon>
        <taxon>Bacillariophyceae</taxon>
        <taxon>Bacillariophycidae</taxon>
        <taxon>Naviculales</taxon>
        <taxon>Naviculaceae</taxon>
        <taxon>Fistulifera</taxon>
    </lineage>
</organism>
<accession>A0A1Z5KKP2</accession>
<dbReference type="AlphaFoldDB" id="A0A1Z5KKP2"/>
<sequence length="199" mass="23576">MTYTIKRLREEGHFCLSNLDDVESIDVFWRKARKVERLYIEDTGVYVAPRNTKTFEGEFVGLKYRRESNRPTCLIFVDASPQTLEIEGSKFLSSKPGDKYDRLILTVEQLRHIICTHPSRQYTFRRLFLTEAQSVEIVSHRKFEFEVHMCQFDDKGQAIVDWLKDKNETKTMYSCYFPECDCVKKLLKVLSRSLYPVFD</sequence>
<keyword evidence="2" id="KW-1185">Reference proteome</keyword>
<gene>
    <name evidence="1" type="ORF">FisN_9Lu130</name>
</gene>
<dbReference type="InParanoid" id="A0A1Z5KKP2"/>
<evidence type="ECO:0000313" key="1">
    <source>
        <dbReference type="EMBL" id="GAX26849.1"/>
    </source>
</evidence>